<feature type="domain" description="AMP-dependent synthetase/ligase" evidence="3">
    <location>
        <begin position="31"/>
        <end position="383"/>
    </location>
</feature>
<name>A0A9N9H241_9GLOM</name>
<dbReference type="Gene3D" id="2.30.38.10">
    <property type="entry name" value="Luciferase, Domain 3"/>
    <property type="match status" value="1"/>
</dbReference>
<comment type="similarity">
    <text evidence="1">Belongs to the ATP-dependent AMP-binding enzyme family.</text>
</comment>
<comment type="caution">
    <text evidence="4">The sequence shown here is derived from an EMBL/GenBank/DDBJ whole genome shotgun (WGS) entry which is preliminary data.</text>
</comment>
<reference evidence="4" key="1">
    <citation type="submission" date="2021-06" db="EMBL/GenBank/DDBJ databases">
        <authorList>
            <person name="Kallberg Y."/>
            <person name="Tangrot J."/>
            <person name="Rosling A."/>
        </authorList>
    </citation>
    <scope>NUCLEOTIDE SEQUENCE</scope>
    <source>
        <strain evidence="4">BR232B</strain>
    </source>
</reference>
<evidence type="ECO:0000313" key="4">
    <source>
        <dbReference type="EMBL" id="CAG8652289.1"/>
    </source>
</evidence>
<gene>
    <name evidence="4" type="ORF">PBRASI_LOCUS10327</name>
</gene>
<proteinExistence type="inferred from homology"/>
<keyword evidence="2" id="KW-0436">Ligase</keyword>
<evidence type="ECO:0000256" key="2">
    <source>
        <dbReference type="ARBA" id="ARBA00022598"/>
    </source>
</evidence>
<dbReference type="EMBL" id="CAJVPI010002974">
    <property type="protein sequence ID" value="CAG8652289.1"/>
    <property type="molecule type" value="Genomic_DNA"/>
</dbReference>
<dbReference type="Gene3D" id="3.40.50.980">
    <property type="match status" value="2"/>
</dbReference>
<evidence type="ECO:0000313" key="5">
    <source>
        <dbReference type="Proteomes" id="UP000789739"/>
    </source>
</evidence>
<dbReference type="SUPFAM" id="SSF56801">
    <property type="entry name" value="Acetyl-CoA synthetase-like"/>
    <property type="match status" value="1"/>
</dbReference>
<sequence>MIFRSTAPDIEIPSLGVYQYATRNVNGIDDNKPVYIDAVTGAELTFGALKRDSKRLAAGLRDKLDLKKGDVVAIFSPNQIDYAIVLFGIIAAGGIPTLANPLQTPKEFQAQLCDSTASIIIVHPIILATALEAAKNCEFPLSKIFLFGGKEINGIRPYTDLLGDREAEPVVFTKKELKEQPAFLCYSSGTTGLQKGVMTTHYNAVANFEQYKAFEEPKLNSNFPFFHIYGLNALLNTSLSLGATVVVIPKFDLTLFCTVIQKYKVNVAHVVPPIALLLTKSPVARTFDFSSIRIFLCAAAPLGETLTNEFYNIYKLPIKQGYGLTETSPVTHIDSTSDPVFGSIGKLLPNLEAKIVSEDGKELGYNERGELCVRGPNVMKGYWNNKEATDACFDSEGFFHTGDIATLASIISKLQFRKKHINLIIDYNNNDENGGLKIFYLTS</sequence>
<protein>
    <submittedName>
        <fullName evidence="4">5314_t:CDS:1</fullName>
    </submittedName>
</protein>
<evidence type="ECO:0000256" key="1">
    <source>
        <dbReference type="ARBA" id="ARBA00006432"/>
    </source>
</evidence>
<keyword evidence="5" id="KW-1185">Reference proteome</keyword>
<accession>A0A9N9H241</accession>
<dbReference type="GO" id="GO:0016405">
    <property type="term" value="F:CoA-ligase activity"/>
    <property type="evidence" value="ECO:0007669"/>
    <property type="project" value="TreeGrafter"/>
</dbReference>
<dbReference type="Proteomes" id="UP000789739">
    <property type="component" value="Unassembled WGS sequence"/>
</dbReference>
<evidence type="ECO:0000259" key="3">
    <source>
        <dbReference type="Pfam" id="PF00501"/>
    </source>
</evidence>
<dbReference type="AlphaFoldDB" id="A0A9N9H241"/>
<dbReference type="PANTHER" id="PTHR24096:SF149">
    <property type="entry name" value="AMP-BINDING DOMAIN-CONTAINING PROTEIN-RELATED"/>
    <property type="match status" value="1"/>
</dbReference>
<organism evidence="4 5">
    <name type="scientific">Paraglomus brasilianum</name>
    <dbReference type="NCBI Taxonomy" id="144538"/>
    <lineage>
        <taxon>Eukaryota</taxon>
        <taxon>Fungi</taxon>
        <taxon>Fungi incertae sedis</taxon>
        <taxon>Mucoromycota</taxon>
        <taxon>Glomeromycotina</taxon>
        <taxon>Glomeromycetes</taxon>
        <taxon>Paraglomerales</taxon>
        <taxon>Paraglomeraceae</taxon>
        <taxon>Paraglomus</taxon>
    </lineage>
</organism>
<dbReference type="OrthoDB" id="1898221at2759"/>
<dbReference type="PANTHER" id="PTHR24096">
    <property type="entry name" value="LONG-CHAIN-FATTY-ACID--COA LIGASE"/>
    <property type="match status" value="1"/>
</dbReference>
<dbReference type="InterPro" id="IPR000873">
    <property type="entry name" value="AMP-dep_synth/lig_dom"/>
</dbReference>
<dbReference type="Pfam" id="PF00501">
    <property type="entry name" value="AMP-binding"/>
    <property type="match status" value="1"/>
</dbReference>
<feature type="non-terminal residue" evidence="4">
    <location>
        <position position="443"/>
    </location>
</feature>